<dbReference type="AlphaFoldDB" id="A0A4U5P1F9"/>
<protein>
    <submittedName>
        <fullName evidence="2">Uncharacterized protein</fullName>
    </submittedName>
</protein>
<keyword evidence="3" id="KW-1185">Reference proteome</keyword>
<feature type="region of interest" description="Disordered" evidence="1">
    <location>
        <begin position="1"/>
        <end position="21"/>
    </location>
</feature>
<name>A0A4U5P1F9_STECR</name>
<evidence type="ECO:0000313" key="2">
    <source>
        <dbReference type="EMBL" id="TKR89561.1"/>
    </source>
</evidence>
<reference evidence="2 3" key="1">
    <citation type="journal article" date="2015" name="Genome Biol.">
        <title>Comparative genomics of Steinernema reveals deeply conserved gene regulatory networks.</title>
        <authorList>
            <person name="Dillman A.R."/>
            <person name="Macchietto M."/>
            <person name="Porter C.F."/>
            <person name="Rogers A."/>
            <person name="Williams B."/>
            <person name="Antoshechkin I."/>
            <person name="Lee M.M."/>
            <person name="Goodwin Z."/>
            <person name="Lu X."/>
            <person name="Lewis E.E."/>
            <person name="Goodrich-Blair H."/>
            <person name="Stock S.P."/>
            <person name="Adams B.J."/>
            <person name="Sternberg P.W."/>
            <person name="Mortazavi A."/>
        </authorList>
    </citation>
    <scope>NUCLEOTIDE SEQUENCE [LARGE SCALE GENOMIC DNA]</scope>
    <source>
        <strain evidence="2 3">ALL</strain>
    </source>
</reference>
<sequence>MLEDPDPPRVGRPRPIGPQTLRAFQAEQCRKRKLEQAKNVGQNALETLLKKRDERIDLLERGRIMCETYRSSILDLKSTQAFVQGVINDNQRLNQTLFDLKQQVDLQAQRMAALERPQDEKFAQPSYIAMDEASYLTNQQSLQRPEDFGTFQADVVYDFQTAMAEDNGYCHCGQCGHVHSHADQVYTQQNLL</sequence>
<accession>A0A4U5P1F9</accession>
<gene>
    <name evidence="2" type="ORF">L596_013644</name>
</gene>
<evidence type="ECO:0000313" key="3">
    <source>
        <dbReference type="Proteomes" id="UP000298663"/>
    </source>
</evidence>
<organism evidence="2 3">
    <name type="scientific">Steinernema carpocapsae</name>
    <name type="common">Entomopathogenic nematode</name>
    <dbReference type="NCBI Taxonomy" id="34508"/>
    <lineage>
        <taxon>Eukaryota</taxon>
        <taxon>Metazoa</taxon>
        <taxon>Ecdysozoa</taxon>
        <taxon>Nematoda</taxon>
        <taxon>Chromadorea</taxon>
        <taxon>Rhabditida</taxon>
        <taxon>Tylenchina</taxon>
        <taxon>Panagrolaimomorpha</taxon>
        <taxon>Strongyloidoidea</taxon>
        <taxon>Steinernematidae</taxon>
        <taxon>Steinernema</taxon>
    </lineage>
</organism>
<proteinExistence type="predicted"/>
<comment type="caution">
    <text evidence="2">The sequence shown here is derived from an EMBL/GenBank/DDBJ whole genome shotgun (WGS) entry which is preliminary data.</text>
</comment>
<reference evidence="2 3" key="2">
    <citation type="journal article" date="2019" name="G3 (Bethesda)">
        <title>Hybrid Assembly of the Genome of the Entomopathogenic Nematode Steinernema carpocapsae Identifies the X-Chromosome.</title>
        <authorList>
            <person name="Serra L."/>
            <person name="Macchietto M."/>
            <person name="Macias-Munoz A."/>
            <person name="McGill C.J."/>
            <person name="Rodriguez I.M."/>
            <person name="Rodriguez B."/>
            <person name="Murad R."/>
            <person name="Mortazavi A."/>
        </authorList>
    </citation>
    <scope>NUCLEOTIDE SEQUENCE [LARGE SCALE GENOMIC DNA]</scope>
    <source>
        <strain evidence="2 3">ALL</strain>
    </source>
</reference>
<evidence type="ECO:0000256" key="1">
    <source>
        <dbReference type="SAM" id="MobiDB-lite"/>
    </source>
</evidence>
<dbReference type="Proteomes" id="UP000298663">
    <property type="component" value="Unassembled WGS sequence"/>
</dbReference>
<dbReference type="EMBL" id="AZBU02000003">
    <property type="protein sequence ID" value="TKR89561.1"/>
    <property type="molecule type" value="Genomic_DNA"/>
</dbReference>